<dbReference type="Proteomes" id="UP000789901">
    <property type="component" value="Unassembled WGS sequence"/>
</dbReference>
<protein>
    <submittedName>
        <fullName evidence="1">7058_t:CDS:1</fullName>
    </submittedName>
</protein>
<evidence type="ECO:0000313" key="1">
    <source>
        <dbReference type="EMBL" id="CAG8848617.1"/>
    </source>
</evidence>
<organism evidence="1 2">
    <name type="scientific">Gigaspora margarita</name>
    <dbReference type="NCBI Taxonomy" id="4874"/>
    <lineage>
        <taxon>Eukaryota</taxon>
        <taxon>Fungi</taxon>
        <taxon>Fungi incertae sedis</taxon>
        <taxon>Mucoromycota</taxon>
        <taxon>Glomeromycotina</taxon>
        <taxon>Glomeromycetes</taxon>
        <taxon>Diversisporales</taxon>
        <taxon>Gigasporaceae</taxon>
        <taxon>Gigaspora</taxon>
    </lineage>
</organism>
<feature type="non-terminal residue" evidence="1">
    <location>
        <position position="1"/>
    </location>
</feature>
<evidence type="ECO:0000313" key="2">
    <source>
        <dbReference type="Proteomes" id="UP000789901"/>
    </source>
</evidence>
<sequence length="142" mass="16133">EEVRMVEWYQPVSDSLVSLNQNLSIPESHLPNIDQAGIAKNSNEQSLVFPVHQINKDTLYPDSIITLGKQVKNRKPKSKSIQISDSPNIISGVITARSFKDKSIIHKPTKKVGEKNNLYTLIERDRKETEEAEHESERILNS</sequence>
<reference evidence="1 2" key="1">
    <citation type="submission" date="2021-06" db="EMBL/GenBank/DDBJ databases">
        <authorList>
            <person name="Kallberg Y."/>
            <person name="Tangrot J."/>
            <person name="Rosling A."/>
        </authorList>
    </citation>
    <scope>NUCLEOTIDE SEQUENCE [LARGE SCALE GENOMIC DNA]</scope>
    <source>
        <strain evidence="1 2">120-4 pot B 10/14</strain>
    </source>
</reference>
<proteinExistence type="predicted"/>
<comment type="caution">
    <text evidence="1">The sequence shown here is derived from an EMBL/GenBank/DDBJ whole genome shotgun (WGS) entry which is preliminary data.</text>
</comment>
<accession>A0ABN7X685</accession>
<gene>
    <name evidence="1" type="ORF">GMARGA_LOCUS39273</name>
</gene>
<dbReference type="EMBL" id="CAJVQB010092823">
    <property type="protein sequence ID" value="CAG8848617.1"/>
    <property type="molecule type" value="Genomic_DNA"/>
</dbReference>
<keyword evidence="2" id="KW-1185">Reference proteome</keyword>
<name>A0ABN7X685_GIGMA</name>